<dbReference type="SUPFAM" id="SSF52833">
    <property type="entry name" value="Thioredoxin-like"/>
    <property type="match status" value="1"/>
</dbReference>
<dbReference type="InterPro" id="IPR036249">
    <property type="entry name" value="Thioredoxin-like_sf"/>
</dbReference>
<proteinExistence type="inferred from homology"/>
<dbReference type="AlphaFoldDB" id="S3D4X4"/>
<sequence>MATIHHIASVSELDSLFAANTYVAIDFTATWCGPCKTISPVYEKLAAQHGIPGALAFAKVDVDAAQDVARKYNIAAMPTFMFFKEGKQVAVNGHQMIRGADANSLTQASQKLGGLAKVKADA</sequence>
<dbReference type="VEuPathDB" id="FungiDB:F503_01243"/>
<dbReference type="EMBL" id="KE148149">
    <property type="protein sequence ID" value="EPE08460.1"/>
    <property type="molecule type" value="Genomic_DNA"/>
</dbReference>
<dbReference type="Pfam" id="PF00085">
    <property type="entry name" value="Thioredoxin"/>
    <property type="match status" value="1"/>
</dbReference>
<evidence type="ECO:0000259" key="3">
    <source>
        <dbReference type="PROSITE" id="PS51352"/>
    </source>
</evidence>
<dbReference type="HOGENOM" id="CLU_090389_14_0_1"/>
<dbReference type="Proteomes" id="UP000016923">
    <property type="component" value="Unassembled WGS sequence"/>
</dbReference>
<dbReference type="eggNOG" id="KOG0907">
    <property type="taxonomic scope" value="Eukaryota"/>
</dbReference>
<dbReference type="STRING" id="1262450.S3D4X4"/>
<dbReference type="OrthoDB" id="19690at2759"/>
<evidence type="ECO:0000256" key="1">
    <source>
        <dbReference type="ARBA" id="ARBA00008987"/>
    </source>
</evidence>
<comment type="similarity">
    <text evidence="1">Belongs to the thioredoxin family.</text>
</comment>
<dbReference type="OMA" id="RIICCYG"/>
<feature type="domain" description="Thioredoxin" evidence="3">
    <location>
        <begin position="1"/>
        <end position="114"/>
    </location>
</feature>
<dbReference type="PRINTS" id="PR00421">
    <property type="entry name" value="THIOREDOXIN"/>
</dbReference>
<dbReference type="Gene3D" id="3.40.30.10">
    <property type="entry name" value="Glutaredoxin"/>
    <property type="match status" value="1"/>
</dbReference>
<reference evidence="4 5" key="1">
    <citation type="journal article" date="2013" name="BMC Genomics">
        <title>The genome and transcriptome of the pine saprophyte Ophiostoma piceae, and a comparison with the bark beetle-associated pine pathogen Grosmannia clavigera.</title>
        <authorList>
            <person name="Haridas S."/>
            <person name="Wang Y."/>
            <person name="Lim L."/>
            <person name="Massoumi Alamouti S."/>
            <person name="Jackman S."/>
            <person name="Docking R."/>
            <person name="Robertson G."/>
            <person name="Birol I."/>
            <person name="Bohlmann J."/>
            <person name="Breuil C."/>
        </authorList>
    </citation>
    <scope>NUCLEOTIDE SEQUENCE [LARGE SCALE GENOMIC DNA]</scope>
    <source>
        <strain evidence="4 5">UAMH 11346</strain>
    </source>
</reference>
<gene>
    <name evidence="4" type="ORF">F503_01243</name>
</gene>
<accession>S3D4X4</accession>
<dbReference type="InterPro" id="IPR013766">
    <property type="entry name" value="Thioredoxin_domain"/>
</dbReference>
<organism evidence="4 5">
    <name type="scientific">Ophiostoma piceae (strain UAMH 11346)</name>
    <name type="common">Sap stain fungus</name>
    <dbReference type="NCBI Taxonomy" id="1262450"/>
    <lineage>
        <taxon>Eukaryota</taxon>
        <taxon>Fungi</taxon>
        <taxon>Dikarya</taxon>
        <taxon>Ascomycota</taxon>
        <taxon>Pezizomycotina</taxon>
        <taxon>Sordariomycetes</taxon>
        <taxon>Sordariomycetidae</taxon>
        <taxon>Ophiostomatales</taxon>
        <taxon>Ophiostomataceae</taxon>
        <taxon>Ophiostoma</taxon>
    </lineage>
</organism>
<evidence type="ECO:0000313" key="4">
    <source>
        <dbReference type="EMBL" id="EPE08460.1"/>
    </source>
</evidence>
<name>S3D4X4_OPHP1</name>
<dbReference type="PROSITE" id="PS51352">
    <property type="entry name" value="THIOREDOXIN_2"/>
    <property type="match status" value="1"/>
</dbReference>
<evidence type="ECO:0000313" key="5">
    <source>
        <dbReference type="Proteomes" id="UP000016923"/>
    </source>
</evidence>
<keyword evidence="2" id="KW-1015">Disulfide bond</keyword>
<evidence type="ECO:0000256" key="2">
    <source>
        <dbReference type="ARBA" id="ARBA00023157"/>
    </source>
</evidence>
<protein>
    <submittedName>
        <fullName evidence="4">Thioredoxin-like protein</fullName>
    </submittedName>
</protein>
<dbReference type="CDD" id="cd02947">
    <property type="entry name" value="TRX_family"/>
    <property type="match status" value="1"/>
</dbReference>
<dbReference type="PANTHER" id="PTHR46115">
    <property type="entry name" value="THIOREDOXIN-LIKE PROTEIN 1"/>
    <property type="match status" value="1"/>
</dbReference>
<keyword evidence="5" id="KW-1185">Reference proteome</keyword>